<dbReference type="FunFam" id="3.30.70.270:FF:000003">
    <property type="entry name" value="Transposon Ty3-G Gag-Pol polyprotein"/>
    <property type="match status" value="1"/>
</dbReference>
<feature type="domain" description="Reverse transcriptase" evidence="1">
    <location>
        <begin position="1"/>
        <end position="69"/>
    </location>
</feature>
<dbReference type="Gene3D" id="3.30.70.270">
    <property type="match status" value="1"/>
</dbReference>
<evidence type="ECO:0000313" key="2">
    <source>
        <dbReference type="EMBL" id="KAJ8457259.1"/>
    </source>
</evidence>
<comment type="caution">
    <text evidence="2">The sequence shown here is derived from an EMBL/GenBank/DDBJ whole genome shotgun (WGS) entry which is preliminary data.</text>
</comment>
<dbReference type="InterPro" id="IPR043502">
    <property type="entry name" value="DNA/RNA_pol_sf"/>
</dbReference>
<sequence length="94" mass="11188">MMNDLFRDMLQEGWMVIYMDDILIFSDNVEDHHERTRRALQRLKDSDLFLKAEKCEFDRQEVEFLGSIIRPGVVAMDPVKLKAIIECYAFERDS</sequence>
<evidence type="ECO:0000259" key="1">
    <source>
        <dbReference type="PROSITE" id="PS50878"/>
    </source>
</evidence>
<dbReference type="PROSITE" id="PS50878">
    <property type="entry name" value="RT_POL"/>
    <property type="match status" value="1"/>
</dbReference>
<dbReference type="Pfam" id="PF00078">
    <property type="entry name" value="RVT_1"/>
    <property type="match status" value="1"/>
</dbReference>
<dbReference type="InterPro" id="IPR043128">
    <property type="entry name" value="Rev_trsase/Diguanyl_cyclase"/>
</dbReference>
<dbReference type="PANTHER" id="PTHR24559:SF444">
    <property type="entry name" value="REVERSE TRANSCRIPTASE DOMAIN-CONTAINING PROTEIN"/>
    <property type="match status" value="1"/>
</dbReference>
<proteinExistence type="predicted"/>
<organism evidence="2 3">
    <name type="scientific">Trametes cubensis</name>
    <dbReference type="NCBI Taxonomy" id="1111947"/>
    <lineage>
        <taxon>Eukaryota</taxon>
        <taxon>Fungi</taxon>
        <taxon>Dikarya</taxon>
        <taxon>Basidiomycota</taxon>
        <taxon>Agaricomycotina</taxon>
        <taxon>Agaricomycetes</taxon>
        <taxon>Polyporales</taxon>
        <taxon>Polyporaceae</taxon>
        <taxon>Trametes</taxon>
    </lineage>
</organism>
<dbReference type="SUPFAM" id="SSF56672">
    <property type="entry name" value="DNA/RNA polymerases"/>
    <property type="match status" value="1"/>
</dbReference>
<keyword evidence="3" id="KW-1185">Reference proteome</keyword>
<reference evidence="2" key="1">
    <citation type="submission" date="2022-11" db="EMBL/GenBank/DDBJ databases">
        <title>Genome Sequence of Cubamyces cubensis.</title>
        <authorList>
            <person name="Buettner E."/>
        </authorList>
    </citation>
    <scope>NUCLEOTIDE SEQUENCE</scope>
    <source>
        <strain evidence="2">MPL-01</strain>
    </source>
</reference>
<dbReference type="PANTHER" id="PTHR24559">
    <property type="entry name" value="TRANSPOSON TY3-I GAG-POL POLYPROTEIN"/>
    <property type="match status" value="1"/>
</dbReference>
<protein>
    <recommendedName>
        <fullName evidence="1">Reverse transcriptase domain-containing protein</fullName>
    </recommendedName>
</protein>
<dbReference type="InterPro" id="IPR053134">
    <property type="entry name" value="RNA-dir_DNA_polymerase"/>
</dbReference>
<name>A0AAD7TH92_9APHY</name>
<dbReference type="EMBL" id="JAPEVG010000581">
    <property type="protein sequence ID" value="KAJ8457259.1"/>
    <property type="molecule type" value="Genomic_DNA"/>
</dbReference>
<dbReference type="AlphaFoldDB" id="A0AAD7TH92"/>
<accession>A0AAD7TH92</accession>
<gene>
    <name evidence="2" type="ORF">ONZ51_g11642</name>
</gene>
<dbReference type="InterPro" id="IPR000477">
    <property type="entry name" value="RT_dom"/>
</dbReference>
<evidence type="ECO:0000313" key="3">
    <source>
        <dbReference type="Proteomes" id="UP001215151"/>
    </source>
</evidence>
<dbReference type="Proteomes" id="UP001215151">
    <property type="component" value="Unassembled WGS sequence"/>
</dbReference>